<name>A0A0C2NFC8_THEKT</name>
<accession>A0A0C2NFC8</accession>
<proteinExistence type="predicted"/>
<organism evidence="1 2">
    <name type="scientific">Thelohanellus kitauei</name>
    <name type="common">Myxosporean</name>
    <dbReference type="NCBI Taxonomy" id="669202"/>
    <lineage>
        <taxon>Eukaryota</taxon>
        <taxon>Metazoa</taxon>
        <taxon>Cnidaria</taxon>
        <taxon>Myxozoa</taxon>
        <taxon>Myxosporea</taxon>
        <taxon>Bivalvulida</taxon>
        <taxon>Platysporina</taxon>
        <taxon>Myxobolidae</taxon>
        <taxon>Thelohanellus</taxon>
    </lineage>
</organism>
<reference evidence="1 2" key="1">
    <citation type="journal article" date="2014" name="Genome Biol. Evol.">
        <title>The genome of the myxosporean Thelohanellus kitauei shows adaptations to nutrient acquisition within its fish host.</title>
        <authorList>
            <person name="Yang Y."/>
            <person name="Xiong J."/>
            <person name="Zhou Z."/>
            <person name="Huo F."/>
            <person name="Miao W."/>
            <person name="Ran C."/>
            <person name="Liu Y."/>
            <person name="Zhang J."/>
            <person name="Feng J."/>
            <person name="Wang M."/>
            <person name="Wang M."/>
            <person name="Wang L."/>
            <person name="Yao B."/>
        </authorList>
    </citation>
    <scope>NUCLEOTIDE SEQUENCE [LARGE SCALE GENOMIC DNA]</scope>
    <source>
        <strain evidence="1">Wuqing</strain>
    </source>
</reference>
<dbReference type="AlphaFoldDB" id="A0A0C2NFC8"/>
<comment type="caution">
    <text evidence="1">The sequence shown here is derived from an EMBL/GenBank/DDBJ whole genome shotgun (WGS) entry which is preliminary data.</text>
</comment>
<sequence>MSCRGKASTHFVSLSTNIIKYLLPDDVSGKGPAKSTCQSSSPVFTGIGVRGYLATGFWDYYPPFISIFEYEDSTLVDCEFSSHTPVFRIKFVIPEPRVECSLIQGSSEFLEGIIFCLSICNLAVLVEFYFAAESRQTIGHCV</sequence>
<evidence type="ECO:0000313" key="2">
    <source>
        <dbReference type="Proteomes" id="UP000031668"/>
    </source>
</evidence>
<evidence type="ECO:0000313" key="1">
    <source>
        <dbReference type="EMBL" id="KII72712.1"/>
    </source>
</evidence>
<keyword evidence="2" id="KW-1185">Reference proteome</keyword>
<protein>
    <submittedName>
        <fullName evidence="1">Uncharacterized protein</fullName>
    </submittedName>
</protein>
<dbReference type="EMBL" id="JWZT01001146">
    <property type="protein sequence ID" value="KII72712.1"/>
    <property type="molecule type" value="Genomic_DNA"/>
</dbReference>
<dbReference type="Proteomes" id="UP000031668">
    <property type="component" value="Unassembled WGS sequence"/>
</dbReference>
<gene>
    <name evidence="1" type="ORF">RF11_15222</name>
</gene>